<evidence type="ECO:0000313" key="2">
    <source>
        <dbReference type="EMBL" id="KAF2031561.1"/>
    </source>
</evidence>
<evidence type="ECO:0000313" key="3">
    <source>
        <dbReference type="Proteomes" id="UP000799777"/>
    </source>
</evidence>
<gene>
    <name evidence="2" type="ORF">EK21DRAFT_110931</name>
</gene>
<feature type="region of interest" description="Disordered" evidence="1">
    <location>
        <begin position="69"/>
        <end position="99"/>
    </location>
</feature>
<organism evidence="2 3">
    <name type="scientific">Setomelanomma holmii</name>
    <dbReference type="NCBI Taxonomy" id="210430"/>
    <lineage>
        <taxon>Eukaryota</taxon>
        <taxon>Fungi</taxon>
        <taxon>Dikarya</taxon>
        <taxon>Ascomycota</taxon>
        <taxon>Pezizomycotina</taxon>
        <taxon>Dothideomycetes</taxon>
        <taxon>Pleosporomycetidae</taxon>
        <taxon>Pleosporales</taxon>
        <taxon>Pleosporineae</taxon>
        <taxon>Phaeosphaeriaceae</taxon>
        <taxon>Setomelanomma</taxon>
    </lineage>
</organism>
<comment type="caution">
    <text evidence="2">The sequence shown here is derived from an EMBL/GenBank/DDBJ whole genome shotgun (WGS) entry which is preliminary data.</text>
</comment>
<reference evidence="2" key="1">
    <citation type="journal article" date="2020" name="Stud. Mycol.">
        <title>101 Dothideomycetes genomes: a test case for predicting lifestyles and emergence of pathogens.</title>
        <authorList>
            <person name="Haridas S."/>
            <person name="Albert R."/>
            <person name="Binder M."/>
            <person name="Bloem J."/>
            <person name="Labutti K."/>
            <person name="Salamov A."/>
            <person name="Andreopoulos B."/>
            <person name="Baker S."/>
            <person name="Barry K."/>
            <person name="Bills G."/>
            <person name="Bluhm B."/>
            <person name="Cannon C."/>
            <person name="Castanera R."/>
            <person name="Culley D."/>
            <person name="Daum C."/>
            <person name="Ezra D."/>
            <person name="Gonzalez J."/>
            <person name="Henrissat B."/>
            <person name="Kuo A."/>
            <person name="Liang C."/>
            <person name="Lipzen A."/>
            <person name="Lutzoni F."/>
            <person name="Magnuson J."/>
            <person name="Mondo S."/>
            <person name="Nolan M."/>
            <person name="Ohm R."/>
            <person name="Pangilinan J."/>
            <person name="Park H.-J."/>
            <person name="Ramirez L."/>
            <person name="Alfaro M."/>
            <person name="Sun H."/>
            <person name="Tritt A."/>
            <person name="Yoshinaga Y."/>
            <person name="Zwiers L.-H."/>
            <person name="Turgeon B."/>
            <person name="Goodwin S."/>
            <person name="Spatafora J."/>
            <person name="Crous P."/>
            <person name="Grigoriev I."/>
        </authorList>
    </citation>
    <scope>NUCLEOTIDE SEQUENCE</scope>
    <source>
        <strain evidence="2">CBS 110217</strain>
    </source>
</reference>
<sequence length="99" mass="10960">MGRGAYDTTDSDAQRPQSAAVAYVHNVHHNAQAQAEREARVQAELEHIAKLKRAKKSLGLRAAKNAAKEAAENAAKAPKEELNDSKKMRKSREDRWAVL</sequence>
<name>A0A9P4LLI0_9PLEO</name>
<proteinExistence type="predicted"/>
<dbReference type="AlphaFoldDB" id="A0A9P4LLI0"/>
<accession>A0A9P4LLI0</accession>
<dbReference type="EMBL" id="ML978180">
    <property type="protein sequence ID" value="KAF2031561.1"/>
    <property type="molecule type" value="Genomic_DNA"/>
</dbReference>
<dbReference type="Proteomes" id="UP000799777">
    <property type="component" value="Unassembled WGS sequence"/>
</dbReference>
<protein>
    <submittedName>
        <fullName evidence="2">Uncharacterized protein</fullName>
    </submittedName>
</protein>
<evidence type="ECO:0000256" key="1">
    <source>
        <dbReference type="SAM" id="MobiDB-lite"/>
    </source>
</evidence>
<keyword evidence="3" id="KW-1185">Reference proteome</keyword>